<dbReference type="Gene3D" id="3.10.310.70">
    <property type="match status" value="1"/>
</dbReference>
<name>A0A2N7S463_9MICC</name>
<dbReference type="SUPFAM" id="SSF51556">
    <property type="entry name" value="Metallo-dependent hydrolases"/>
    <property type="match status" value="1"/>
</dbReference>
<gene>
    <name evidence="2" type="ORF">CIK84_05000</name>
</gene>
<accession>A0A2N7S463</accession>
<sequence length="535" mass="57049">MAKTLYRNGSIYSAADPFATAMVVDGDTIAWLGGEDAAERHAGTVDEVVDLNGGLVAPAFVESHTHLAALGRTLSGADLGAASSASSLLSLIAEHAQNSTNMVLAQGWDNSDWANQELPAETDLTSAAGGRGYYLARRDVHSALVNQELLDLLDLGHLSSGTIAGADHDAVREALTKTQKAEQEYQRLALEHYASRGFASVVEMAAPHLEGRVALDQLLSIDSPKLPQVYAYWGELVADADHAQELAASFPAGKLLGLGGDLRVDGSLGSHTAYLREDYSDKPGLRGTLYLNREEIAAHLVACSSRGIQASFHVIGDGALDEVLAGFDLAAEQIGIAKLQMCRHRLEHVEMVDEATRARLLQYAIMVSMQPVFDQAWGGSNGMYIQRLGEERAASMNNLSAMLSSGVPMVLGSDAPVTEVDGWQVVRAGMNMNNTDARISARAAFLAQTRSTYRAMGEMNPYAGQLVIGAPATFAVWTASELAVQTPDVRISSWSTDARAGTPMLPVVDQEIPQCLRTVRAGVTLFNALEPSESA</sequence>
<keyword evidence="2" id="KW-0378">Hydrolase</keyword>
<proteinExistence type="predicted"/>
<dbReference type="Gene3D" id="2.30.40.10">
    <property type="entry name" value="Urease, subunit C, domain 1"/>
    <property type="match status" value="1"/>
</dbReference>
<comment type="caution">
    <text evidence="2">The sequence shown here is derived from an EMBL/GenBank/DDBJ whole genome shotgun (WGS) entry which is preliminary data.</text>
</comment>
<dbReference type="PANTHER" id="PTHR22642">
    <property type="entry name" value="IMIDAZOLONEPROPIONASE"/>
    <property type="match status" value="1"/>
</dbReference>
<evidence type="ECO:0000313" key="3">
    <source>
        <dbReference type="Proteomes" id="UP000235739"/>
    </source>
</evidence>
<dbReference type="Gene3D" id="3.20.20.140">
    <property type="entry name" value="Metal-dependent hydrolases"/>
    <property type="match status" value="1"/>
</dbReference>
<dbReference type="Pfam" id="PF07969">
    <property type="entry name" value="Amidohydro_3"/>
    <property type="match status" value="1"/>
</dbReference>
<protein>
    <submittedName>
        <fullName evidence="2">Amidohydrolase</fullName>
    </submittedName>
</protein>
<dbReference type="InterPro" id="IPR013108">
    <property type="entry name" value="Amidohydro_3"/>
</dbReference>
<reference evidence="2 3" key="1">
    <citation type="journal article" date="2017" name="Elife">
        <title>Extensive horizontal gene transfer in cheese-associated bacteria.</title>
        <authorList>
            <person name="Bonham K.S."/>
            <person name="Wolfe B.E."/>
            <person name="Dutton R.J."/>
        </authorList>
    </citation>
    <scope>NUCLEOTIDE SEQUENCE [LARGE SCALE GENOMIC DNA]</scope>
    <source>
        <strain evidence="2 3">JB182</strain>
    </source>
</reference>
<feature type="domain" description="Amidohydrolase 3" evidence="1">
    <location>
        <begin position="47"/>
        <end position="522"/>
    </location>
</feature>
<dbReference type="EMBL" id="PNQX01000001">
    <property type="protein sequence ID" value="PMQ20946.1"/>
    <property type="molecule type" value="Genomic_DNA"/>
</dbReference>
<dbReference type="InterPro" id="IPR032466">
    <property type="entry name" value="Metal_Hydrolase"/>
</dbReference>
<dbReference type="PANTHER" id="PTHR22642:SF2">
    <property type="entry name" value="PROTEIN LONG AFTER FAR-RED 3"/>
    <property type="match status" value="1"/>
</dbReference>
<dbReference type="RefSeq" id="WP_102597638.1">
    <property type="nucleotide sequence ID" value="NZ_JBQDJG010000001.1"/>
</dbReference>
<dbReference type="GO" id="GO:0016810">
    <property type="term" value="F:hydrolase activity, acting on carbon-nitrogen (but not peptide) bonds"/>
    <property type="evidence" value="ECO:0007669"/>
    <property type="project" value="InterPro"/>
</dbReference>
<dbReference type="SUPFAM" id="SSF51338">
    <property type="entry name" value="Composite domain of metallo-dependent hydrolases"/>
    <property type="match status" value="1"/>
</dbReference>
<organism evidence="2 3">
    <name type="scientific">Glutamicibacter arilaitensis</name>
    <dbReference type="NCBI Taxonomy" id="256701"/>
    <lineage>
        <taxon>Bacteria</taxon>
        <taxon>Bacillati</taxon>
        <taxon>Actinomycetota</taxon>
        <taxon>Actinomycetes</taxon>
        <taxon>Micrococcales</taxon>
        <taxon>Micrococcaceae</taxon>
        <taxon>Glutamicibacter</taxon>
    </lineage>
</organism>
<dbReference type="InterPro" id="IPR011059">
    <property type="entry name" value="Metal-dep_hydrolase_composite"/>
</dbReference>
<dbReference type="Proteomes" id="UP000235739">
    <property type="component" value="Unassembled WGS sequence"/>
</dbReference>
<dbReference type="AlphaFoldDB" id="A0A2N7S463"/>
<evidence type="ECO:0000259" key="1">
    <source>
        <dbReference type="Pfam" id="PF07969"/>
    </source>
</evidence>
<evidence type="ECO:0000313" key="2">
    <source>
        <dbReference type="EMBL" id="PMQ20946.1"/>
    </source>
</evidence>